<dbReference type="Proteomes" id="UP000070427">
    <property type="component" value="Unassembled WGS sequence"/>
</dbReference>
<name>A0A140LB69_9FIRM</name>
<dbReference type="GO" id="GO:0005886">
    <property type="term" value="C:plasma membrane"/>
    <property type="evidence" value="ECO:0007669"/>
    <property type="project" value="UniProtKB-SubCell"/>
</dbReference>
<gene>
    <name evidence="9" type="primary">ymfD_1</name>
    <name evidence="9" type="ORF">AN618_08060</name>
</gene>
<comment type="caution">
    <text evidence="9">The sequence shown here is derived from an EMBL/GenBank/DDBJ whole genome shotgun (WGS) entry which is preliminary data.</text>
</comment>
<evidence type="ECO:0000256" key="4">
    <source>
        <dbReference type="ARBA" id="ARBA00022692"/>
    </source>
</evidence>
<evidence type="ECO:0000256" key="1">
    <source>
        <dbReference type="ARBA" id="ARBA00004651"/>
    </source>
</evidence>
<dbReference type="AlphaFoldDB" id="A0A140LB69"/>
<dbReference type="Pfam" id="PF07690">
    <property type="entry name" value="MFS_1"/>
    <property type="match status" value="1"/>
</dbReference>
<dbReference type="PANTHER" id="PTHR43124:SF3">
    <property type="entry name" value="CHLORAMPHENICOL EFFLUX PUMP RV0191"/>
    <property type="match status" value="1"/>
</dbReference>
<evidence type="ECO:0000256" key="6">
    <source>
        <dbReference type="ARBA" id="ARBA00023136"/>
    </source>
</evidence>
<evidence type="ECO:0000256" key="5">
    <source>
        <dbReference type="ARBA" id="ARBA00022989"/>
    </source>
</evidence>
<keyword evidence="2" id="KW-0813">Transport</keyword>
<dbReference type="PROSITE" id="PS50850">
    <property type="entry name" value="MFS"/>
    <property type="match status" value="1"/>
</dbReference>
<feature type="transmembrane region" description="Helical" evidence="7">
    <location>
        <begin position="7"/>
        <end position="29"/>
    </location>
</feature>
<feature type="transmembrane region" description="Helical" evidence="7">
    <location>
        <begin position="300"/>
        <end position="320"/>
    </location>
</feature>
<dbReference type="InterPro" id="IPR020846">
    <property type="entry name" value="MFS_dom"/>
</dbReference>
<sequence length="390" mass="40804">MGKSNTATVVAVMSVFFIAMGIGTITPALQNIAEAFPELPFSTILLASTLPSLFLIPATAWSGMVAGNRVGYRPLLLIGTLLFAVAGAAPFVMNDFTVILVARALFGIGLGIISPLGTALILGLFEGQQRANMLGLSGVIMNLGGIVLQMLGAILCTISWKHAFLPHLLALITFFMVLFMLPEPEKKKEETAAGAAAKVKMPGAVYLIAALFGTATMLNYPMLVNMSTIIITGNLGDAASAGVVLSMFTVGGMIGGAIFGKLHQYLKLHAITLSLLVISAGMGCVYYANSLMMLTVGSTLVGLGFSVLMPAVMMIIGSIVPPAAFASASGTLMAFMNLGGFISTYYIALLLRINSYIRFPIFIAMVAYFISALIYALTGARKSPSVSKAG</sequence>
<evidence type="ECO:0000256" key="3">
    <source>
        <dbReference type="ARBA" id="ARBA00022475"/>
    </source>
</evidence>
<evidence type="ECO:0000313" key="9">
    <source>
        <dbReference type="EMBL" id="KXG77794.1"/>
    </source>
</evidence>
<feature type="transmembrane region" description="Helical" evidence="7">
    <location>
        <begin position="357"/>
        <end position="378"/>
    </location>
</feature>
<dbReference type="PANTHER" id="PTHR43124">
    <property type="entry name" value="PURINE EFFLUX PUMP PBUE"/>
    <property type="match status" value="1"/>
</dbReference>
<protein>
    <submittedName>
        <fullName evidence="9">Bacillibactin exporter</fullName>
    </submittedName>
</protein>
<reference evidence="9 10" key="1">
    <citation type="submission" date="2015-12" db="EMBL/GenBank/DDBJ databases">
        <title>Draft genome sequnece of Fervidicola ferrireducens strain Y170.</title>
        <authorList>
            <person name="Patel B.K."/>
        </authorList>
    </citation>
    <scope>NUCLEOTIDE SEQUENCE [LARGE SCALE GENOMIC DNA]</scope>
    <source>
        <strain evidence="9 10">Y170</strain>
    </source>
</reference>
<feature type="transmembrane region" description="Helical" evidence="7">
    <location>
        <begin position="266"/>
        <end position="288"/>
    </location>
</feature>
<keyword evidence="5 7" id="KW-1133">Transmembrane helix</keyword>
<dbReference type="InterPro" id="IPR050189">
    <property type="entry name" value="MFS_Efflux_Transporters"/>
</dbReference>
<feature type="transmembrane region" description="Helical" evidence="7">
    <location>
        <begin position="99"/>
        <end position="122"/>
    </location>
</feature>
<feature type="transmembrane region" description="Helical" evidence="7">
    <location>
        <begin position="41"/>
        <end position="63"/>
    </location>
</feature>
<evidence type="ECO:0000256" key="2">
    <source>
        <dbReference type="ARBA" id="ARBA00022448"/>
    </source>
</evidence>
<comment type="subcellular location">
    <subcellularLocation>
        <location evidence="1">Cell membrane</location>
        <topology evidence="1">Multi-pass membrane protein</topology>
    </subcellularLocation>
</comment>
<accession>A0A140LB69</accession>
<keyword evidence="3" id="KW-1003">Cell membrane</keyword>
<dbReference type="EMBL" id="LOED01000007">
    <property type="protein sequence ID" value="KXG77794.1"/>
    <property type="molecule type" value="Genomic_DNA"/>
</dbReference>
<keyword evidence="4 7" id="KW-0812">Transmembrane</keyword>
<feature type="transmembrane region" description="Helical" evidence="7">
    <location>
        <begin position="134"/>
        <end position="158"/>
    </location>
</feature>
<feature type="transmembrane region" description="Helical" evidence="7">
    <location>
        <begin position="164"/>
        <end position="182"/>
    </location>
</feature>
<feature type="transmembrane region" description="Helical" evidence="7">
    <location>
        <begin position="203"/>
        <end position="223"/>
    </location>
</feature>
<feature type="transmembrane region" description="Helical" evidence="7">
    <location>
        <begin position="238"/>
        <end position="259"/>
    </location>
</feature>
<evidence type="ECO:0000313" key="10">
    <source>
        <dbReference type="Proteomes" id="UP000070427"/>
    </source>
</evidence>
<feature type="domain" description="Major facilitator superfamily (MFS) profile" evidence="8">
    <location>
        <begin position="7"/>
        <end position="384"/>
    </location>
</feature>
<keyword evidence="6 7" id="KW-0472">Membrane</keyword>
<feature type="transmembrane region" description="Helical" evidence="7">
    <location>
        <begin position="332"/>
        <end position="351"/>
    </location>
</feature>
<dbReference type="InterPro" id="IPR036259">
    <property type="entry name" value="MFS_trans_sf"/>
</dbReference>
<proteinExistence type="predicted"/>
<dbReference type="STRING" id="520764.AN618_08060"/>
<dbReference type="SUPFAM" id="SSF103473">
    <property type="entry name" value="MFS general substrate transporter"/>
    <property type="match status" value="1"/>
</dbReference>
<dbReference type="Gene3D" id="1.20.1250.20">
    <property type="entry name" value="MFS general substrate transporter like domains"/>
    <property type="match status" value="1"/>
</dbReference>
<dbReference type="InParanoid" id="A0A140LB69"/>
<dbReference type="RefSeq" id="WP_245628388.1">
    <property type="nucleotide sequence ID" value="NZ_LOED01000007.1"/>
</dbReference>
<dbReference type="GO" id="GO:0022857">
    <property type="term" value="F:transmembrane transporter activity"/>
    <property type="evidence" value="ECO:0007669"/>
    <property type="project" value="InterPro"/>
</dbReference>
<feature type="transmembrane region" description="Helical" evidence="7">
    <location>
        <begin position="75"/>
        <end position="93"/>
    </location>
</feature>
<organism evidence="9 10">
    <name type="scientific">Fervidicola ferrireducens</name>
    <dbReference type="NCBI Taxonomy" id="520764"/>
    <lineage>
        <taxon>Bacteria</taxon>
        <taxon>Bacillati</taxon>
        <taxon>Bacillota</taxon>
        <taxon>Clostridia</taxon>
        <taxon>Thermosediminibacterales</taxon>
        <taxon>Thermosediminibacteraceae</taxon>
        <taxon>Fervidicola</taxon>
    </lineage>
</organism>
<evidence type="ECO:0000256" key="7">
    <source>
        <dbReference type="SAM" id="Phobius"/>
    </source>
</evidence>
<keyword evidence="10" id="KW-1185">Reference proteome</keyword>
<dbReference type="PATRIC" id="fig|520764.3.peg.835"/>
<dbReference type="InterPro" id="IPR011701">
    <property type="entry name" value="MFS"/>
</dbReference>
<evidence type="ECO:0000259" key="8">
    <source>
        <dbReference type="PROSITE" id="PS50850"/>
    </source>
</evidence>